<organism evidence="2 3">
    <name type="scientific">Solanum verrucosum</name>
    <dbReference type="NCBI Taxonomy" id="315347"/>
    <lineage>
        <taxon>Eukaryota</taxon>
        <taxon>Viridiplantae</taxon>
        <taxon>Streptophyta</taxon>
        <taxon>Embryophyta</taxon>
        <taxon>Tracheophyta</taxon>
        <taxon>Spermatophyta</taxon>
        <taxon>Magnoliopsida</taxon>
        <taxon>eudicotyledons</taxon>
        <taxon>Gunneridae</taxon>
        <taxon>Pentapetalae</taxon>
        <taxon>asterids</taxon>
        <taxon>lamiids</taxon>
        <taxon>Solanales</taxon>
        <taxon>Solanaceae</taxon>
        <taxon>Solanoideae</taxon>
        <taxon>Solaneae</taxon>
        <taxon>Solanum</taxon>
    </lineage>
</organism>
<reference evidence="2" key="1">
    <citation type="submission" date="2023-08" db="EMBL/GenBank/DDBJ databases">
        <title>A de novo genome assembly of Solanum verrucosum Schlechtendal, a Mexican diploid species geographically isolated from the other diploid A-genome species in potato relatives.</title>
        <authorList>
            <person name="Hosaka K."/>
        </authorList>
    </citation>
    <scope>NUCLEOTIDE SEQUENCE</scope>
    <source>
        <tissue evidence="2">Young leaves</tissue>
    </source>
</reference>
<evidence type="ECO:0000313" key="2">
    <source>
        <dbReference type="EMBL" id="WMV26498.1"/>
    </source>
</evidence>
<dbReference type="EMBL" id="CP133615">
    <property type="protein sequence ID" value="WMV26498.1"/>
    <property type="molecule type" value="Genomic_DNA"/>
</dbReference>
<keyword evidence="3" id="KW-1185">Reference proteome</keyword>
<dbReference type="Proteomes" id="UP001234989">
    <property type="component" value="Chromosome 4"/>
</dbReference>
<evidence type="ECO:0000256" key="1">
    <source>
        <dbReference type="SAM" id="Phobius"/>
    </source>
</evidence>
<keyword evidence="1" id="KW-0472">Membrane</keyword>
<feature type="non-terminal residue" evidence="2">
    <location>
        <position position="1"/>
    </location>
</feature>
<dbReference type="AlphaFoldDB" id="A0AAF0TV87"/>
<evidence type="ECO:0000313" key="3">
    <source>
        <dbReference type="Proteomes" id="UP001234989"/>
    </source>
</evidence>
<sequence length="79" mass="9672">SKVIQCSRARKHVILIWAILAALVYYIWQARNDAVWNQRVPRTQMILQKIQMESKVRIFEILKRKHGCKDRYWIEQLYK</sequence>
<feature type="transmembrane region" description="Helical" evidence="1">
    <location>
        <begin position="12"/>
        <end position="28"/>
    </location>
</feature>
<protein>
    <submittedName>
        <fullName evidence="2">Uncharacterized protein</fullName>
    </submittedName>
</protein>
<proteinExistence type="predicted"/>
<gene>
    <name evidence="2" type="ORF">MTR67_019883</name>
</gene>
<accession>A0AAF0TV87</accession>
<keyword evidence="1" id="KW-0812">Transmembrane</keyword>
<keyword evidence="1" id="KW-1133">Transmembrane helix</keyword>
<name>A0AAF0TV87_SOLVR</name>